<evidence type="ECO:0000313" key="1">
    <source>
        <dbReference type="EMBL" id="KJL40223.1"/>
    </source>
</evidence>
<dbReference type="AlphaFoldDB" id="A0A0M2H1D6"/>
<organism evidence="1 2">
    <name type="scientific">Microbacterium trichothecenolyticum</name>
    <name type="common">Aureobacterium trichothecenolyticum</name>
    <dbReference type="NCBI Taxonomy" id="69370"/>
    <lineage>
        <taxon>Bacteria</taxon>
        <taxon>Bacillati</taxon>
        <taxon>Actinomycetota</taxon>
        <taxon>Actinomycetes</taxon>
        <taxon>Micrococcales</taxon>
        <taxon>Microbacteriaceae</taxon>
        <taxon>Microbacterium</taxon>
    </lineage>
</organism>
<dbReference type="RefSeq" id="WP_245619646.1">
    <property type="nucleotide sequence ID" value="NZ_JYJA01000040.1"/>
</dbReference>
<sequence length="100" mass="10636">MTLLEPAADAASHQLAQVARELARIIERITDAALVARGLADAVDWQAKAATAFHDRATRWAGDVSGLACLAETARYDVSRAQDRAAFAGSFPGLFPGARR</sequence>
<comment type="caution">
    <text evidence="1">The sequence shown here is derived from an EMBL/GenBank/DDBJ whole genome shotgun (WGS) entry which is preliminary data.</text>
</comment>
<dbReference type="EMBL" id="JYJA01000040">
    <property type="protein sequence ID" value="KJL40223.1"/>
    <property type="molecule type" value="Genomic_DNA"/>
</dbReference>
<name>A0A0M2H1D6_MICTR</name>
<proteinExistence type="predicted"/>
<protein>
    <submittedName>
        <fullName evidence="1">Uncharacterized protein</fullName>
    </submittedName>
</protein>
<gene>
    <name evidence="1" type="ORF">RS82_03549</name>
</gene>
<reference evidence="1 2" key="1">
    <citation type="submission" date="2015-02" db="EMBL/GenBank/DDBJ databases">
        <title>Draft genome sequences of ten Microbacterium spp. with emphasis on heavy metal contaminated environments.</title>
        <authorList>
            <person name="Corretto E."/>
        </authorList>
    </citation>
    <scope>NUCLEOTIDE SEQUENCE [LARGE SCALE GENOMIC DNA]</scope>
    <source>
        <strain evidence="1 2">DSM 8608</strain>
    </source>
</reference>
<evidence type="ECO:0000313" key="2">
    <source>
        <dbReference type="Proteomes" id="UP000034098"/>
    </source>
</evidence>
<dbReference type="PATRIC" id="fig|69370.6.peg.3611"/>
<accession>A0A0M2H1D6</accession>
<dbReference type="Proteomes" id="UP000034098">
    <property type="component" value="Unassembled WGS sequence"/>
</dbReference>
<keyword evidence="2" id="KW-1185">Reference proteome</keyword>